<dbReference type="GO" id="GO:0045820">
    <property type="term" value="P:negative regulation of glycolytic process"/>
    <property type="evidence" value="ECO:0007669"/>
    <property type="project" value="TreeGrafter"/>
</dbReference>
<feature type="active site" description="Tele-phosphohistidine intermediate" evidence="2">
    <location>
        <position position="8"/>
    </location>
</feature>
<evidence type="ECO:0000256" key="2">
    <source>
        <dbReference type="PIRSR" id="PIRSR613078-1"/>
    </source>
</evidence>
<dbReference type="SUPFAM" id="SSF53254">
    <property type="entry name" value="Phosphoglycerate mutase-like"/>
    <property type="match status" value="1"/>
</dbReference>
<comment type="caution">
    <text evidence="4">The sequence shown here is derived from an EMBL/GenBank/DDBJ whole genome shotgun (WGS) entry which is preliminary data.</text>
</comment>
<evidence type="ECO:0000313" key="5">
    <source>
        <dbReference type="Proteomes" id="UP000469724"/>
    </source>
</evidence>
<protein>
    <submittedName>
        <fullName evidence="4">Histidine phosphatase family protein</fullName>
    </submittedName>
</protein>
<dbReference type="InterPro" id="IPR013078">
    <property type="entry name" value="His_Pase_superF_clade-1"/>
</dbReference>
<gene>
    <name evidence="4" type="ORF">G3N56_16315</name>
</gene>
<dbReference type="PANTHER" id="PTHR46517:SF1">
    <property type="entry name" value="FRUCTOSE-2,6-BISPHOSPHATASE TIGAR"/>
    <property type="match status" value="1"/>
</dbReference>
<name>A0A7K3NQ40_9BACT</name>
<dbReference type="EMBL" id="JAAGRQ010000090">
    <property type="protein sequence ID" value="NDY58298.1"/>
    <property type="molecule type" value="Genomic_DNA"/>
</dbReference>
<accession>A0A7K3NQ40</accession>
<dbReference type="GO" id="GO:0005829">
    <property type="term" value="C:cytosol"/>
    <property type="evidence" value="ECO:0007669"/>
    <property type="project" value="TreeGrafter"/>
</dbReference>
<dbReference type="AlphaFoldDB" id="A0A7K3NQ40"/>
<dbReference type="CDD" id="cd07067">
    <property type="entry name" value="HP_PGM_like"/>
    <property type="match status" value="1"/>
</dbReference>
<dbReference type="SMART" id="SM00855">
    <property type="entry name" value="PGAM"/>
    <property type="match status" value="1"/>
</dbReference>
<feature type="non-terminal residue" evidence="4">
    <location>
        <position position="1"/>
    </location>
</feature>
<dbReference type="GO" id="GO:0004331">
    <property type="term" value="F:fructose-2,6-bisphosphate 2-phosphatase activity"/>
    <property type="evidence" value="ECO:0007669"/>
    <property type="project" value="TreeGrafter"/>
</dbReference>
<evidence type="ECO:0000256" key="1">
    <source>
        <dbReference type="ARBA" id="ARBA00022801"/>
    </source>
</evidence>
<dbReference type="InterPro" id="IPR029033">
    <property type="entry name" value="His_PPase_superfam"/>
</dbReference>
<evidence type="ECO:0000256" key="3">
    <source>
        <dbReference type="PIRSR" id="PIRSR613078-2"/>
    </source>
</evidence>
<evidence type="ECO:0000313" key="4">
    <source>
        <dbReference type="EMBL" id="NDY58298.1"/>
    </source>
</evidence>
<proteinExistence type="predicted"/>
<dbReference type="GO" id="GO:0043456">
    <property type="term" value="P:regulation of pentose-phosphate shunt"/>
    <property type="evidence" value="ECO:0007669"/>
    <property type="project" value="TreeGrafter"/>
</dbReference>
<dbReference type="Proteomes" id="UP000469724">
    <property type="component" value="Unassembled WGS sequence"/>
</dbReference>
<feature type="binding site" evidence="3">
    <location>
        <position position="57"/>
    </location>
    <ligand>
        <name>substrate</name>
    </ligand>
</feature>
<organism evidence="4 5">
    <name type="scientific">Desulfolutivibrio sulfodismutans</name>
    <dbReference type="NCBI Taxonomy" id="63561"/>
    <lineage>
        <taxon>Bacteria</taxon>
        <taxon>Pseudomonadati</taxon>
        <taxon>Thermodesulfobacteriota</taxon>
        <taxon>Desulfovibrionia</taxon>
        <taxon>Desulfovibrionales</taxon>
        <taxon>Desulfovibrionaceae</taxon>
        <taxon>Desulfolutivibrio</taxon>
    </lineage>
</organism>
<keyword evidence="5" id="KW-1185">Reference proteome</keyword>
<dbReference type="Gene3D" id="3.40.50.1240">
    <property type="entry name" value="Phosphoglycerate mutase-like"/>
    <property type="match status" value="1"/>
</dbReference>
<keyword evidence="1" id="KW-0378">Hydrolase</keyword>
<dbReference type="PANTHER" id="PTHR46517">
    <property type="entry name" value="FRUCTOSE-2,6-BISPHOSPHATASE TIGAR"/>
    <property type="match status" value="1"/>
</dbReference>
<dbReference type="Pfam" id="PF00300">
    <property type="entry name" value="His_Phos_1"/>
    <property type="match status" value="1"/>
</dbReference>
<reference evidence="4 5" key="1">
    <citation type="submission" date="2020-02" db="EMBL/GenBank/DDBJ databases">
        <title>Comparative genomics of sulfur disproportionating microorganisms.</title>
        <authorList>
            <person name="Ward L.M."/>
            <person name="Bertran E."/>
            <person name="Johnston D.T."/>
        </authorList>
    </citation>
    <scope>NUCLEOTIDE SEQUENCE [LARGE SCALE GENOMIC DNA]</scope>
    <source>
        <strain evidence="4 5">DSM 3696</strain>
    </source>
</reference>
<feature type="active site" description="Proton donor/acceptor" evidence="2">
    <location>
        <position position="81"/>
    </location>
</feature>
<sequence length="222" mass="23637">VRVWLFRHGELPQVSPRRFVGQSDIALSEAGRRQAGYWASALARIPFALAVASDLSRCLETARIMLAGRDIFLRREPRLREIALGDWEGLTVAGVRERFPGHYEARGADLAGFRPSGGESFADVQARAGAALEALISEAGQVREAGGADAALGDRDGGWAEVLAVAHGGVNRTLLCGLLDMPLGNLFRLGQDYGCLNLLEFTDGGPGVAAVNIRPESAFGPV</sequence>
<dbReference type="InterPro" id="IPR051695">
    <property type="entry name" value="Phosphoglycerate_Mutase"/>
</dbReference>